<feature type="region of interest" description="Disordered" evidence="1">
    <location>
        <begin position="289"/>
        <end position="310"/>
    </location>
</feature>
<gene>
    <name evidence="3" type="ORF">GII30_14320</name>
</gene>
<dbReference type="GO" id="GO:0008889">
    <property type="term" value="F:glycerophosphodiester phosphodiesterase activity"/>
    <property type="evidence" value="ECO:0007669"/>
    <property type="project" value="TreeGrafter"/>
</dbReference>
<dbReference type="GO" id="GO:0006644">
    <property type="term" value="P:phospholipid metabolic process"/>
    <property type="evidence" value="ECO:0007669"/>
    <property type="project" value="TreeGrafter"/>
</dbReference>
<reference evidence="3" key="1">
    <citation type="journal article" date="2021" name="Nat. Microbiol.">
        <title>Cocultivation of an ultrasmall environmental parasitic bacterium with lytic ability against bacteria associated with wastewater foams.</title>
        <authorList>
            <person name="Batinovic S."/>
            <person name="Rose J.J.A."/>
            <person name="Ratcliffe J."/>
            <person name="Seviour R.J."/>
            <person name="Petrovski S."/>
        </authorList>
    </citation>
    <scope>NUCLEOTIDE SEQUENCE</scope>
    <source>
        <strain evidence="3">CON44</strain>
    </source>
</reference>
<proteinExistence type="predicted"/>
<dbReference type="SUPFAM" id="SSF51695">
    <property type="entry name" value="PLC-like phosphodiesterases"/>
    <property type="match status" value="1"/>
</dbReference>
<dbReference type="Pfam" id="PF03009">
    <property type="entry name" value="GDPD"/>
    <property type="match status" value="1"/>
</dbReference>
<dbReference type="PANTHER" id="PTHR46320">
    <property type="entry name" value="GLYCEROPHOSPHODIESTER PHOSPHODIESTERASE 1"/>
    <property type="match status" value="1"/>
</dbReference>
<dbReference type="InterPro" id="IPR018294">
    <property type="entry name" value="ISPD_synthase_CS"/>
</dbReference>
<dbReference type="InterPro" id="IPR017946">
    <property type="entry name" value="PLC-like_Pdiesterase_TIM-brl"/>
</dbReference>
<feature type="compositionally biased region" description="Basic residues" evidence="1">
    <location>
        <begin position="248"/>
        <end position="259"/>
    </location>
</feature>
<dbReference type="EMBL" id="CP045810">
    <property type="protein sequence ID" value="QHN42051.1"/>
    <property type="molecule type" value="Genomic_DNA"/>
</dbReference>
<feature type="region of interest" description="Disordered" evidence="1">
    <location>
        <begin position="356"/>
        <end position="382"/>
    </location>
</feature>
<protein>
    <recommendedName>
        <fullName evidence="2">GP-PDE domain-containing protein</fullName>
    </recommendedName>
</protein>
<dbReference type="GO" id="GO:0070291">
    <property type="term" value="P:N-acylethanolamine metabolic process"/>
    <property type="evidence" value="ECO:0007669"/>
    <property type="project" value="TreeGrafter"/>
</dbReference>
<dbReference type="Gene3D" id="3.20.20.190">
    <property type="entry name" value="Phosphatidylinositol (PI) phosphodiesterase"/>
    <property type="match status" value="1"/>
</dbReference>
<dbReference type="AlphaFoldDB" id="A0A857L8Q4"/>
<feature type="compositionally biased region" description="Polar residues" evidence="1">
    <location>
        <begin position="301"/>
        <end position="310"/>
    </location>
</feature>
<feature type="compositionally biased region" description="Basic and acidic residues" evidence="1">
    <location>
        <begin position="199"/>
        <end position="227"/>
    </location>
</feature>
<evidence type="ECO:0000313" key="3">
    <source>
        <dbReference type="EMBL" id="QHN42051.1"/>
    </source>
</evidence>
<feature type="domain" description="GP-PDE" evidence="2">
    <location>
        <begin position="43"/>
        <end position="87"/>
    </location>
</feature>
<organism evidence="3">
    <name type="scientific">Gordonia amarae</name>
    <dbReference type="NCBI Taxonomy" id="36821"/>
    <lineage>
        <taxon>Bacteria</taxon>
        <taxon>Bacillati</taxon>
        <taxon>Actinomycetota</taxon>
        <taxon>Actinomycetes</taxon>
        <taxon>Mycobacteriales</taxon>
        <taxon>Gordoniaceae</taxon>
        <taxon>Gordonia</taxon>
    </lineage>
</organism>
<dbReference type="GO" id="GO:0008299">
    <property type="term" value="P:isoprenoid biosynthetic process"/>
    <property type="evidence" value="ECO:0007669"/>
    <property type="project" value="InterPro"/>
</dbReference>
<evidence type="ECO:0000256" key="1">
    <source>
        <dbReference type="SAM" id="MobiDB-lite"/>
    </source>
</evidence>
<sequence length="382" mass="40269">MHPIIVPDAPVVRTQAPGGGHRLRCAGPVPLAASSAVTLVFAHRGGADHGGRENSSAAFARALRAGVQLESDIRLSRDGEPVLIHDVVRLIEGVPVAPALLSADALGSVGVLRLADLYRMFGTAFELSLDVKVVDAALPAIEVARAAGAVERMWLVHEDRGLLRSLRAHEPAVRLVHEATERIRRGGFRSRSLPGLAGRRPDRRAELAPGGVDRRRGGGGAHARDPGVRVAAQRQRSSVAGRDAGPGRRLHRRDRHGGGRLRPVTAGQSSVRDFSIRVIWSSAESESATMSTNGRMRPAPSTMSATSTLVSRGRRPICRAWVYARSKVSSAVTPNFGFTVGALSFPTTSRATATALPQRGSFGSTASGSSLDTAATTTESSA</sequence>
<feature type="compositionally biased region" description="Polar residues" evidence="1">
    <location>
        <begin position="361"/>
        <end position="382"/>
    </location>
</feature>
<dbReference type="PANTHER" id="PTHR46320:SF1">
    <property type="entry name" value="GLYCEROPHOSPHODIESTER PHOSPHODIESTERASE 1"/>
    <property type="match status" value="1"/>
</dbReference>
<feature type="region of interest" description="Disordered" evidence="1">
    <location>
        <begin position="190"/>
        <end position="267"/>
    </location>
</feature>
<accession>A0A857L8Q4</accession>
<evidence type="ECO:0000259" key="2">
    <source>
        <dbReference type="Pfam" id="PF03009"/>
    </source>
</evidence>
<dbReference type="CDD" id="cd08556">
    <property type="entry name" value="GDPD"/>
    <property type="match status" value="1"/>
</dbReference>
<dbReference type="PROSITE" id="PS01295">
    <property type="entry name" value="ISPD"/>
    <property type="match status" value="1"/>
</dbReference>
<name>A0A857L8Q4_9ACTN</name>
<dbReference type="GO" id="GO:0006580">
    <property type="term" value="P:ethanolamine metabolic process"/>
    <property type="evidence" value="ECO:0007669"/>
    <property type="project" value="TreeGrafter"/>
</dbReference>
<dbReference type="GO" id="GO:0005886">
    <property type="term" value="C:plasma membrane"/>
    <property type="evidence" value="ECO:0007669"/>
    <property type="project" value="TreeGrafter"/>
</dbReference>
<dbReference type="InterPro" id="IPR030395">
    <property type="entry name" value="GP_PDE_dom"/>
</dbReference>